<feature type="transmembrane region" description="Helical" evidence="1">
    <location>
        <begin position="107"/>
        <end position="129"/>
    </location>
</feature>
<keyword evidence="1" id="KW-0472">Membrane</keyword>
<protein>
    <submittedName>
        <fullName evidence="2">Unannotated protein</fullName>
    </submittedName>
</protein>
<sequence length="159" mass="17332">MHRGDLDDITIRVDSTLLRLGFGIHGFFELIERSQYGAHWCTATTELAIEQLNDVFKISEAALGFEVGGNLFDDFLVETKNLVPTNKTAGFKFICPIPALVLQHLNWVLLCFGGFGGFAGLVGFGGLGARGDNHGVGSKPTQLHCTNTTIVGRVRHCRK</sequence>
<keyword evidence="1" id="KW-1133">Transmembrane helix</keyword>
<accession>A0A6J6EUV5</accession>
<dbReference type="AlphaFoldDB" id="A0A6J6EUV5"/>
<name>A0A6J6EUV5_9ZZZZ</name>
<keyword evidence="1" id="KW-0812">Transmembrane</keyword>
<gene>
    <name evidence="2" type="ORF">UFOPK1711_01049</name>
</gene>
<evidence type="ECO:0000256" key="1">
    <source>
        <dbReference type="SAM" id="Phobius"/>
    </source>
</evidence>
<organism evidence="2">
    <name type="scientific">freshwater metagenome</name>
    <dbReference type="NCBI Taxonomy" id="449393"/>
    <lineage>
        <taxon>unclassified sequences</taxon>
        <taxon>metagenomes</taxon>
        <taxon>ecological metagenomes</taxon>
    </lineage>
</organism>
<reference evidence="2" key="1">
    <citation type="submission" date="2020-05" db="EMBL/GenBank/DDBJ databases">
        <authorList>
            <person name="Chiriac C."/>
            <person name="Salcher M."/>
            <person name="Ghai R."/>
            <person name="Kavagutti S V."/>
        </authorList>
    </citation>
    <scope>NUCLEOTIDE SEQUENCE</scope>
</reference>
<proteinExistence type="predicted"/>
<dbReference type="EMBL" id="CAEZTR010000056">
    <property type="protein sequence ID" value="CAB4579215.1"/>
    <property type="molecule type" value="Genomic_DNA"/>
</dbReference>
<evidence type="ECO:0000313" key="2">
    <source>
        <dbReference type="EMBL" id="CAB4579215.1"/>
    </source>
</evidence>